<protein>
    <submittedName>
        <fullName evidence="2">Uncharacterized protein</fullName>
    </submittedName>
</protein>
<dbReference type="AlphaFoldDB" id="A0A0A9F550"/>
<accession>A0A0A9F550</accession>
<reference evidence="2" key="1">
    <citation type="submission" date="2014-09" db="EMBL/GenBank/DDBJ databases">
        <authorList>
            <person name="Magalhaes I.L.F."/>
            <person name="Oliveira U."/>
            <person name="Santos F.R."/>
            <person name="Vidigal T.H.D.A."/>
            <person name="Brescovit A.D."/>
            <person name="Santos A.J."/>
        </authorList>
    </citation>
    <scope>NUCLEOTIDE SEQUENCE</scope>
    <source>
        <tissue evidence="2">Shoot tissue taken approximately 20 cm above the soil surface</tissue>
    </source>
</reference>
<evidence type="ECO:0000256" key="1">
    <source>
        <dbReference type="SAM" id="MobiDB-lite"/>
    </source>
</evidence>
<dbReference type="EMBL" id="GBRH01192620">
    <property type="protein sequence ID" value="JAE05276.1"/>
    <property type="molecule type" value="Transcribed_RNA"/>
</dbReference>
<proteinExistence type="predicted"/>
<evidence type="ECO:0000313" key="2">
    <source>
        <dbReference type="EMBL" id="JAE05276.1"/>
    </source>
</evidence>
<name>A0A0A9F550_ARUDO</name>
<feature type="compositionally biased region" description="Basic and acidic residues" evidence="1">
    <location>
        <begin position="28"/>
        <end position="38"/>
    </location>
</feature>
<sequence length="76" mass="8063">MRHSSRTAARAVGQPMERAPRVRRRGERHQEEGVERRGAGALDVTAPGDADATETQHGGGGNSCSALGLKRCKLAI</sequence>
<reference evidence="2" key="2">
    <citation type="journal article" date="2015" name="Data Brief">
        <title>Shoot transcriptome of the giant reed, Arundo donax.</title>
        <authorList>
            <person name="Barrero R.A."/>
            <person name="Guerrero F.D."/>
            <person name="Moolhuijzen P."/>
            <person name="Goolsby J.A."/>
            <person name="Tidwell J."/>
            <person name="Bellgard S.E."/>
            <person name="Bellgard M.I."/>
        </authorList>
    </citation>
    <scope>NUCLEOTIDE SEQUENCE</scope>
    <source>
        <tissue evidence="2">Shoot tissue taken approximately 20 cm above the soil surface</tissue>
    </source>
</reference>
<feature type="region of interest" description="Disordered" evidence="1">
    <location>
        <begin position="1"/>
        <end position="65"/>
    </location>
</feature>
<organism evidence="2">
    <name type="scientific">Arundo donax</name>
    <name type="common">Giant reed</name>
    <name type="synonym">Donax arundinaceus</name>
    <dbReference type="NCBI Taxonomy" id="35708"/>
    <lineage>
        <taxon>Eukaryota</taxon>
        <taxon>Viridiplantae</taxon>
        <taxon>Streptophyta</taxon>
        <taxon>Embryophyta</taxon>
        <taxon>Tracheophyta</taxon>
        <taxon>Spermatophyta</taxon>
        <taxon>Magnoliopsida</taxon>
        <taxon>Liliopsida</taxon>
        <taxon>Poales</taxon>
        <taxon>Poaceae</taxon>
        <taxon>PACMAD clade</taxon>
        <taxon>Arundinoideae</taxon>
        <taxon>Arundineae</taxon>
        <taxon>Arundo</taxon>
    </lineage>
</organism>